<organism evidence="5 6">
    <name type="scientific">Psychromonas ingrahamii (strain DSM 17664 / CCUG 51855 / 37)</name>
    <dbReference type="NCBI Taxonomy" id="357804"/>
    <lineage>
        <taxon>Bacteria</taxon>
        <taxon>Pseudomonadati</taxon>
        <taxon>Pseudomonadota</taxon>
        <taxon>Gammaproteobacteria</taxon>
        <taxon>Alteromonadales</taxon>
        <taxon>Psychromonadaceae</taxon>
        <taxon>Psychromonas</taxon>
    </lineage>
</organism>
<protein>
    <submittedName>
        <fullName evidence="5">TRAP dicarboxylate transporter-DctP subunit</fullName>
    </submittedName>
</protein>
<dbReference type="InterPro" id="IPR018389">
    <property type="entry name" value="DctP_fam"/>
</dbReference>
<sequence>MLKSHIIKSLTFTTILLSSGALSATELNLSHQWSTNDVRHKVVKIIADEVSAANVDLNITIFPSKSLFKPKEQYTLMSRNLLDMSIFPLSYAAGQQPAFDLTLMPGLVKNHDHAVRLIESPFMDGIKDKMAQDDVMVLVDGYLAGGFVSKGECIEKPSDMEGLQARAAGKSFEQMLIGAGASITSMSSAEIYSAMQTDILDVANTSSSSFVSYRIYEQVKCYTPASKDVALWFLYQPVIMNKTKFEKLNSTQQEALLAASKKAEAYYSKEAKLQDSNSVEVFRKAGVKIGTMTPEDFDEWKNLARETSYKKFLESYPEGEELLDMALSVK</sequence>
<dbReference type="GO" id="GO:0055085">
    <property type="term" value="P:transmembrane transport"/>
    <property type="evidence" value="ECO:0007669"/>
    <property type="project" value="InterPro"/>
</dbReference>
<dbReference type="GO" id="GO:0015740">
    <property type="term" value="P:C4-dicarboxylate transport"/>
    <property type="evidence" value="ECO:0007669"/>
    <property type="project" value="TreeGrafter"/>
</dbReference>
<evidence type="ECO:0000256" key="3">
    <source>
        <dbReference type="ARBA" id="ARBA00022729"/>
    </source>
</evidence>
<dbReference type="AlphaFoldDB" id="A1T0U1"/>
<keyword evidence="6" id="KW-1185">Reference proteome</keyword>
<reference evidence="5 6" key="1">
    <citation type="submission" date="2007-01" db="EMBL/GenBank/DDBJ databases">
        <title>Complete sequence of Psychromonas ingrahamii 37.</title>
        <authorList>
            <consortium name="US DOE Joint Genome Institute"/>
            <person name="Copeland A."/>
            <person name="Lucas S."/>
            <person name="Lapidus A."/>
            <person name="Barry K."/>
            <person name="Detter J.C."/>
            <person name="Glavina del Rio T."/>
            <person name="Hammon N."/>
            <person name="Israni S."/>
            <person name="Dalin E."/>
            <person name="Tice H."/>
            <person name="Pitluck S."/>
            <person name="Thompson L.S."/>
            <person name="Brettin T."/>
            <person name="Bruce D."/>
            <person name="Han C."/>
            <person name="Tapia R."/>
            <person name="Schmutz J."/>
            <person name="Larimer F."/>
            <person name="Land M."/>
            <person name="Hauser L."/>
            <person name="Kyrpides N."/>
            <person name="Ivanova N."/>
            <person name="Staley J."/>
            <person name="Richardson P."/>
        </authorList>
    </citation>
    <scope>NUCLEOTIDE SEQUENCE [LARGE SCALE GENOMIC DNA]</scope>
    <source>
        <strain evidence="5 6">37</strain>
    </source>
</reference>
<dbReference type="STRING" id="357804.Ping_3675"/>
<evidence type="ECO:0000313" key="6">
    <source>
        <dbReference type="Proteomes" id="UP000000639"/>
    </source>
</evidence>
<accession>A1T0U1</accession>
<keyword evidence="3 4" id="KW-0732">Signal</keyword>
<dbReference type="PANTHER" id="PTHR33376:SF7">
    <property type="entry name" value="C4-DICARBOXYLATE-BINDING PROTEIN DCTB"/>
    <property type="match status" value="1"/>
</dbReference>
<feature type="signal peptide" evidence="4">
    <location>
        <begin position="1"/>
        <end position="23"/>
    </location>
</feature>
<dbReference type="RefSeq" id="WP_011771904.1">
    <property type="nucleotide sequence ID" value="NC_008709.1"/>
</dbReference>
<dbReference type="Gene3D" id="3.40.190.170">
    <property type="entry name" value="Bacterial extracellular solute-binding protein, family 7"/>
    <property type="match status" value="1"/>
</dbReference>
<feature type="chain" id="PRO_5002637209" evidence="4">
    <location>
        <begin position="24"/>
        <end position="330"/>
    </location>
</feature>
<comment type="similarity">
    <text evidence="1">Belongs to the bacterial solute-binding protein 7 family.</text>
</comment>
<dbReference type="HOGENOM" id="CLU_036176_1_3_6"/>
<evidence type="ECO:0000313" key="5">
    <source>
        <dbReference type="EMBL" id="ABM05356.1"/>
    </source>
</evidence>
<name>A1T0U1_PSYIN</name>
<dbReference type="EMBL" id="CP000510">
    <property type="protein sequence ID" value="ABM05356.1"/>
    <property type="molecule type" value="Genomic_DNA"/>
</dbReference>
<evidence type="ECO:0000256" key="1">
    <source>
        <dbReference type="ARBA" id="ARBA00009023"/>
    </source>
</evidence>
<proteinExistence type="inferred from homology"/>
<dbReference type="NCBIfam" id="NF037995">
    <property type="entry name" value="TRAP_S1"/>
    <property type="match status" value="1"/>
</dbReference>
<gene>
    <name evidence="5" type="ordered locus">Ping_3675</name>
</gene>
<evidence type="ECO:0000256" key="4">
    <source>
        <dbReference type="SAM" id="SignalP"/>
    </source>
</evidence>
<dbReference type="InterPro" id="IPR038404">
    <property type="entry name" value="TRAP_DctP_sf"/>
</dbReference>
<keyword evidence="2" id="KW-0813">Transport</keyword>
<dbReference type="KEGG" id="pin:Ping_3675"/>
<dbReference type="Proteomes" id="UP000000639">
    <property type="component" value="Chromosome"/>
</dbReference>
<dbReference type="Pfam" id="PF03480">
    <property type="entry name" value="DctP"/>
    <property type="match status" value="1"/>
</dbReference>
<dbReference type="eggNOG" id="COG1638">
    <property type="taxonomic scope" value="Bacteria"/>
</dbReference>
<evidence type="ECO:0000256" key="2">
    <source>
        <dbReference type="ARBA" id="ARBA00022448"/>
    </source>
</evidence>
<dbReference type="PANTHER" id="PTHR33376">
    <property type="match status" value="1"/>
</dbReference>